<dbReference type="EMBL" id="PFPO01000015">
    <property type="protein sequence ID" value="PIZ99699.1"/>
    <property type="molecule type" value="Genomic_DNA"/>
</dbReference>
<evidence type="ECO:0000313" key="1">
    <source>
        <dbReference type="EMBL" id="PIZ99699.1"/>
    </source>
</evidence>
<comment type="caution">
    <text evidence="1">The sequence shown here is derived from an EMBL/GenBank/DDBJ whole genome shotgun (WGS) entry which is preliminary data.</text>
</comment>
<reference evidence="2" key="1">
    <citation type="submission" date="2017-09" db="EMBL/GenBank/DDBJ databases">
        <title>Depth-based differentiation of microbial function through sediment-hosted aquifers and enrichment of novel symbionts in the deep terrestrial subsurface.</title>
        <authorList>
            <person name="Probst A.J."/>
            <person name="Ladd B."/>
            <person name="Jarett J.K."/>
            <person name="Geller-Mcgrath D.E."/>
            <person name="Sieber C.M.K."/>
            <person name="Emerson J.B."/>
            <person name="Anantharaman K."/>
            <person name="Thomas B.C."/>
            <person name="Malmstrom R."/>
            <person name="Stieglmeier M."/>
            <person name="Klingl A."/>
            <person name="Woyke T."/>
            <person name="Ryan C.M."/>
            <person name="Banfield J.F."/>
        </authorList>
    </citation>
    <scope>NUCLEOTIDE SEQUENCE [LARGE SCALE GENOMIC DNA]</scope>
</reference>
<gene>
    <name evidence="1" type="ORF">COX77_00855</name>
</gene>
<dbReference type="AlphaFoldDB" id="A0A2M7VGA6"/>
<sequence>MDNKIINPVEKISRPVPLKEKNKLTSKEIKTEQSSVQQTKVEQPVIDISNAPTITVPLAQTKVPDEQLLEQIENILAEDLGDFYQHLDPQQKTQFRQKGEETAKQISSVLSRTKIKISQVIKLITSWLKLVPGFNKFFIEQSAKIKADKILVSSGHADHKD</sequence>
<dbReference type="Proteomes" id="UP000230405">
    <property type="component" value="Unassembled WGS sequence"/>
</dbReference>
<name>A0A2M7VGA6_9BACT</name>
<organism evidence="1 2">
    <name type="scientific">Candidatus Komeilibacteria bacterium CG_4_10_14_0_2_um_filter_37_10</name>
    <dbReference type="NCBI Taxonomy" id="1974470"/>
    <lineage>
        <taxon>Bacteria</taxon>
        <taxon>Candidatus Komeiliibacteriota</taxon>
    </lineage>
</organism>
<proteinExistence type="predicted"/>
<protein>
    <submittedName>
        <fullName evidence="1">Uncharacterized protein</fullName>
    </submittedName>
</protein>
<evidence type="ECO:0000313" key="2">
    <source>
        <dbReference type="Proteomes" id="UP000230405"/>
    </source>
</evidence>
<accession>A0A2M7VGA6</accession>